<organism evidence="4 5">
    <name type="scientific">Anisodus acutangulus</name>
    <dbReference type="NCBI Taxonomy" id="402998"/>
    <lineage>
        <taxon>Eukaryota</taxon>
        <taxon>Viridiplantae</taxon>
        <taxon>Streptophyta</taxon>
        <taxon>Embryophyta</taxon>
        <taxon>Tracheophyta</taxon>
        <taxon>Spermatophyta</taxon>
        <taxon>Magnoliopsida</taxon>
        <taxon>eudicotyledons</taxon>
        <taxon>Gunneridae</taxon>
        <taxon>Pentapetalae</taxon>
        <taxon>asterids</taxon>
        <taxon>lamiids</taxon>
        <taxon>Solanales</taxon>
        <taxon>Solanaceae</taxon>
        <taxon>Solanoideae</taxon>
        <taxon>Hyoscyameae</taxon>
        <taxon>Anisodus</taxon>
    </lineage>
</organism>
<gene>
    <name evidence="4" type="ORF">K7X08_037567</name>
</gene>
<accession>A0A9Q1MXE4</accession>
<dbReference type="InterPro" id="IPR013083">
    <property type="entry name" value="Znf_RING/FYVE/PHD"/>
</dbReference>
<dbReference type="OrthoDB" id="1681166at2759"/>
<keyword evidence="1" id="KW-0862">Zinc</keyword>
<proteinExistence type="predicted"/>
<keyword evidence="5" id="KW-1185">Reference proteome</keyword>
<dbReference type="Proteomes" id="UP001152561">
    <property type="component" value="Unassembled WGS sequence"/>
</dbReference>
<dbReference type="EMBL" id="JAJAGQ010000002">
    <property type="protein sequence ID" value="KAJ8570595.1"/>
    <property type="molecule type" value="Genomic_DNA"/>
</dbReference>
<dbReference type="Gene3D" id="3.30.40.10">
    <property type="entry name" value="Zinc/RING finger domain, C3HC4 (zinc finger)"/>
    <property type="match status" value="1"/>
</dbReference>
<evidence type="ECO:0000256" key="1">
    <source>
        <dbReference type="PROSITE-ProRule" id="PRU00175"/>
    </source>
</evidence>
<feature type="compositionally biased region" description="Low complexity" evidence="2">
    <location>
        <begin position="227"/>
        <end position="237"/>
    </location>
</feature>
<dbReference type="InterPro" id="IPR001841">
    <property type="entry name" value="Znf_RING"/>
</dbReference>
<evidence type="ECO:0000256" key="2">
    <source>
        <dbReference type="SAM" id="MobiDB-lite"/>
    </source>
</evidence>
<protein>
    <recommendedName>
        <fullName evidence="3">RING-type domain-containing protein</fullName>
    </recommendedName>
</protein>
<feature type="domain" description="RING-type" evidence="3">
    <location>
        <begin position="60"/>
        <end position="98"/>
    </location>
</feature>
<reference evidence="5" key="1">
    <citation type="journal article" date="2023" name="Proc. Natl. Acad. Sci. U.S.A.">
        <title>Genomic and structural basis for evolution of tropane alkaloid biosynthesis.</title>
        <authorList>
            <person name="Wanga Y.-J."/>
            <person name="Taina T."/>
            <person name="Yua J.-Y."/>
            <person name="Lia J."/>
            <person name="Xua B."/>
            <person name="Chenc J."/>
            <person name="D'Auriad J.C."/>
            <person name="Huanga J.-P."/>
            <person name="Huanga S.-X."/>
        </authorList>
    </citation>
    <scope>NUCLEOTIDE SEQUENCE [LARGE SCALE GENOMIC DNA]</scope>
    <source>
        <strain evidence="5">cv. KIB-2019</strain>
    </source>
</reference>
<evidence type="ECO:0000313" key="5">
    <source>
        <dbReference type="Proteomes" id="UP001152561"/>
    </source>
</evidence>
<dbReference type="PANTHER" id="PTHR31110">
    <property type="entry name" value="PESTICIDAL CRYSTAL CRY8BA PROTEIN"/>
    <property type="match status" value="1"/>
</dbReference>
<evidence type="ECO:0000313" key="4">
    <source>
        <dbReference type="EMBL" id="KAJ8570595.1"/>
    </source>
</evidence>
<feature type="compositionally biased region" description="Polar residues" evidence="2">
    <location>
        <begin position="199"/>
        <end position="214"/>
    </location>
</feature>
<feature type="region of interest" description="Disordered" evidence="2">
    <location>
        <begin position="168"/>
        <end position="214"/>
    </location>
</feature>
<comment type="caution">
    <text evidence="4">The sequence shown here is derived from an EMBL/GenBank/DDBJ whole genome shotgun (WGS) entry which is preliminary data.</text>
</comment>
<dbReference type="SMART" id="SM00184">
    <property type="entry name" value="RING"/>
    <property type="match status" value="1"/>
</dbReference>
<sequence>MVLSKNKLKVPERELTGSFSSPPREQQQQQFLFLFFLTHFPDPFYQQYTRCVRFWEWMSICLEAFCESDPPTVTSCKHEFHLQCVLEWCQRSSNCPMCWQSISLKDQMSQELLEAVEQERNFRVNTERNATLFHLPELGDFELQHLPVDIDDPDLEERILQHLAVAASMGRAHHAGRREGSRNRSSTNDRPQFLVFPSHHNSSPTASVSPYPTRSNFDSAATTLVDSPLPISSGSSESPRHTPHLSSVQSNQLSALSSGSALTPATTQGISIGDRSSSSSSLTPSQGRAGPSEFQSLSESWKSRFNSLSMKYKESISKNTRGWKERLFSRCSSIPDAGSVRREANPGIASLSHLMERLEARENSRAGSVSAKLNSFCCKFSSELSLLFKHSPGICPQYFIFECYELCRLVCHRRISFSLRLYKTLGNGFLSGPIAETLAYDLLLEAFMHAQQFRARSLRSEEPWNWLLTEFSEYYGFNKYFSYVMDVATPTKDCLELIHELLVPVMKERSDRSMTRQETALSW</sequence>
<feature type="region of interest" description="Disordered" evidence="2">
    <location>
        <begin position="226"/>
        <end position="295"/>
    </location>
</feature>
<keyword evidence="1" id="KW-0863">Zinc-finger</keyword>
<name>A0A9Q1MXE4_9SOLA</name>
<dbReference type="SUPFAM" id="SSF57850">
    <property type="entry name" value="RING/U-box"/>
    <property type="match status" value="1"/>
</dbReference>
<keyword evidence="1" id="KW-0479">Metal-binding</keyword>
<feature type="compositionally biased region" description="Polar residues" evidence="2">
    <location>
        <begin position="244"/>
        <end position="270"/>
    </location>
</feature>
<dbReference type="PROSITE" id="PS50089">
    <property type="entry name" value="ZF_RING_2"/>
    <property type="match status" value="1"/>
</dbReference>
<dbReference type="PANTHER" id="PTHR31110:SF3">
    <property type="entry name" value="PORTAL PROTEIN"/>
    <property type="match status" value="1"/>
</dbReference>
<dbReference type="Pfam" id="PF13639">
    <property type="entry name" value="zf-RING_2"/>
    <property type="match status" value="1"/>
</dbReference>
<dbReference type="AlphaFoldDB" id="A0A9Q1MXE4"/>
<evidence type="ECO:0000259" key="3">
    <source>
        <dbReference type="PROSITE" id="PS50089"/>
    </source>
</evidence>
<dbReference type="GO" id="GO:0008270">
    <property type="term" value="F:zinc ion binding"/>
    <property type="evidence" value="ECO:0007669"/>
    <property type="project" value="UniProtKB-KW"/>
</dbReference>